<name>A0AAD9PLK6_9APIC</name>
<evidence type="ECO:0000256" key="3">
    <source>
        <dbReference type="ARBA" id="ARBA00004586"/>
    </source>
</evidence>
<dbReference type="SUPFAM" id="SSF81811">
    <property type="entry name" value="Helical domain of Sec23/24"/>
    <property type="match status" value="1"/>
</dbReference>
<dbReference type="PANTHER" id="PTHR13803:SF39">
    <property type="entry name" value="SECRETORY 24AB, ISOFORM A"/>
    <property type="match status" value="1"/>
</dbReference>
<dbReference type="InterPro" id="IPR006895">
    <property type="entry name" value="Znf_Sec23_Sec24"/>
</dbReference>
<dbReference type="Gene3D" id="3.40.50.410">
    <property type="entry name" value="von Willebrand factor, type A domain"/>
    <property type="match status" value="1"/>
</dbReference>
<dbReference type="InterPro" id="IPR007123">
    <property type="entry name" value="Gelsolin-like_dom"/>
</dbReference>
<keyword evidence="11" id="KW-0472">Membrane</keyword>
<dbReference type="Pfam" id="PF04810">
    <property type="entry name" value="zf-Sec23_Sec24"/>
    <property type="match status" value="1"/>
</dbReference>
<accession>A0AAD9PLK6</accession>
<evidence type="ECO:0000256" key="5">
    <source>
        <dbReference type="ARBA" id="ARBA00022448"/>
    </source>
</evidence>
<dbReference type="GeneID" id="94334379"/>
<keyword evidence="5" id="KW-0813">Transport</keyword>
<evidence type="ECO:0000259" key="13">
    <source>
        <dbReference type="Pfam" id="PF00626"/>
    </source>
</evidence>
<comment type="similarity">
    <text evidence="4">Belongs to the SEC23/SEC24 family. SEC24 subfamily.</text>
</comment>
<dbReference type="SUPFAM" id="SSF53300">
    <property type="entry name" value="vWA-like"/>
    <property type="match status" value="1"/>
</dbReference>
<evidence type="ECO:0000256" key="7">
    <source>
        <dbReference type="ARBA" id="ARBA00022824"/>
    </source>
</evidence>
<evidence type="ECO:0000259" key="14">
    <source>
        <dbReference type="Pfam" id="PF04810"/>
    </source>
</evidence>
<dbReference type="RefSeq" id="XP_067803926.1">
    <property type="nucleotide sequence ID" value="XM_067945135.1"/>
</dbReference>
<dbReference type="GO" id="GO:0000149">
    <property type="term" value="F:SNARE binding"/>
    <property type="evidence" value="ECO:0007669"/>
    <property type="project" value="TreeGrafter"/>
</dbReference>
<comment type="caution">
    <text evidence="18">The sequence shown here is derived from an EMBL/GenBank/DDBJ whole genome shotgun (WGS) entry which is preliminary data.</text>
</comment>
<protein>
    <submittedName>
        <fullName evidence="18">Bifunctional von Willebrand factor A-like domain superfamily/ADF-H-Gelsolin-like domain superfamily/Sec23-Sec24</fullName>
    </submittedName>
</protein>
<evidence type="ECO:0000259" key="15">
    <source>
        <dbReference type="Pfam" id="PF04811"/>
    </source>
</evidence>
<evidence type="ECO:0000256" key="1">
    <source>
        <dbReference type="ARBA" id="ARBA00004394"/>
    </source>
</evidence>
<evidence type="ECO:0000256" key="6">
    <source>
        <dbReference type="ARBA" id="ARBA00022490"/>
    </source>
</evidence>
<reference evidence="18" key="1">
    <citation type="journal article" date="2023" name="Nat. Microbiol.">
        <title>Babesia duncani multi-omics identifies virulence factors and drug targets.</title>
        <authorList>
            <person name="Singh P."/>
            <person name="Lonardi S."/>
            <person name="Liang Q."/>
            <person name="Vydyam P."/>
            <person name="Khabirova E."/>
            <person name="Fang T."/>
            <person name="Gihaz S."/>
            <person name="Thekkiniath J."/>
            <person name="Munshi M."/>
            <person name="Abel S."/>
            <person name="Ciampossin L."/>
            <person name="Batugedara G."/>
            <person name="Gupta M."/>
            <person name="Lu X.M."/>
            <person name="Lenz T."/>
            <person name="Chakravarty S."/>
            <person name="Cornillot E."/>
            <person name="Hu Y."/>
            <person name="Ma W."/>
            <person name="Gonzalez L.M."/>
            <person name="Sanchez S."/>
            <person name="Estrada K."/>
            <person name="Sanchez-Flores A."/>
            <person name="Montero E."/>
            <person name="Harb O.S."/>
            <person name="Le Roch K.G."/>
            <person name="Mamoun C.B."/>
        </authorList>
    </citation>
    <scope>NUCLEOTIDE SEQUENCE</scope>
    <source>
        <strain evidence="18">WA1</strain>
    </source>
</reference>
<dbReference type="GO" id="GO:0030127">
    <property type="term" value="C:COPII vesicle coat"/>
    <property type="evidence" value="ECO:0007669"/>
    <property type="project" value="InterPro"/>
</dbReference>
<dbReference type="GO" id="GO:0005789">
    <property type="term" value="C:endoplasmic reticulum membrane"/>
    <property type="evidence" value="ECO:0007669"/>
    <property type="project" value="UniProtKB-SubCell"/>
</dbReference>
<comment type="subcellular location">
    <subcellularLocation>
        <location evidence="2">Cytoplasm</location>
    </subcellularLocation>
    <subcellularLocation>
        <location evidence="3">Endoplasmic reticulum membrane</location>
    </subcellularLocation>
    <subcellularLocation>
        <location evidence="1">Golgi apparatus membrane</location>
    </subcellularLocation>
</comment>
<dbReference type="InterPro" id="IPR036180">
    <property type="entry name" value="Gelsolin-like_dom_sf"/>
</dbReference>
<evidence type="ECO:0000259" key="16">
    <source>
        <dbReference type="Pfam" id="PF04815"/>
    </source>
</evidence>
<dbReference type="SUPFAM" id="SSF81995">
    <property type="entry name" value="beta-sandwich domain of Sec23/24"/>
    <property type="match status" value="1"/>
</dbReference>
<keyword evidence="8" id="KW-0931">ER-Golgi transport</keyword>
<dbReference type="GO" id="GO:0070971">
    <property type="term" value="C:endoplasmic reticulum exit site"/>
    <property type="evidence" value="ECO:0007669"/>
    <property type="project" value="TreeGrafter"/>
</dbReference>
<evidence type="ECO:0000256" key="12">
    <source>
        <dbReference type="SAM" id="MobiDB-lite"/>
    </source>
</evidence>
<feature type="compositionally biased region" description="Polar residues" evidence="12">
    <location>
        <begin position="1"/>
        <end position="12"/>
    </location>
</feature>
<dbReference type="GO" id="GO:0090110">
    <property type="term" value="P:COPII-coated vesicle cargo loading"/>
    <property type="evidence" value="ECO:0007669"/>
    <property type="project" value="TreeGrafter"/>
</dbReference>
<dbReference type="InterPro" id="IPR006896">
    <property type="entry name" value="Sec23/24_trunk_dom"/>
</dbReference>
<feature type="compositionally biased region" description="Pro residues" evidence="12">
    <location>
        <begin position="35"/>
        <end position="53"/>
    </location>
</feature>
<dbReference type="InterPro" id="IPR029006">
    <property type="entry name" value="ADF-H/Gelsolin-like_dom_sf"/>
</dbReference>
<dbReference type="Gene3D" id="1.20.120.730">
    <property type="entry name" value="Sec23/Sec24 helical domain"/>
    <property type="match status" value="1"/>
</dbReference>
<dbReference type="Proteomes" id="UP001214638">
    <property type="component" value="Unassembled WGS sequence"/>
</dbReference>
<dbReference type="Pfam" id="PF04811">
    <property type="entry name" value="Sec23_trunk"/>
    <property type="match status" value="1"/>
</dbReference>
<feature type="compositionally biased region" description="Pro residues" evidence="12">
    <location>
        <begin position="75"/>
        <end position="88"/>
    </location>
</feature>
<gene>
    <name evidence="18" type="ORF">BdWA1_000081</name>
</gene>
<keyword evidence="7" id="KW-0256">Endoplasmic reticulum</keyword>
<dbReference type="InterPro" id="IPR036175">
    <property type="entry name" value="Sec23/24_helical_dom_sf"/>
</dbReference>
<evidence type="ECO:0000256" key="2">
    <source>
        <dbReference type="ARBA" id="ARBA00004496"/>
    </source>
</evidence>
<dbReference type="InterPro" id="IPR036174">
    <property type="entry name" value="Znf_Sec23_Sec24_sf"/>
</dbReference>
<evidence type="ECO:0000313" key="19">
    <source>
        <dbReference type="Proteomes" id="UP001214638"/>
    </source>
</evidence>
<evidence type="ECO:0000256" key="9">
    <source>
        <dbReference type="ARBA" id="ARBA00022927"/>
    </source>
</evidence>
<organism evidence="18 19">
    <name type="scientific">Babesia duncani</name>
    <dbReference type="NCBI Taxonomy" id="323732"/>
    <lineage>
        <taxon>Eukaryota</taxon>
        <taxon>Sar</taxon>
        <taxon>Alveolata</taxon>
        <taxon>Apicomplexa</taxon>
        <taxon>Aconoidasida</taxon>
        <taxon>Piroplasmida</taxon>
        <taxon>Babesiidae</taxon>
        <taxon>Babesia</taxon>
    </lineage>
</organism>
<feature type="domain" description="Zinc finger Sec23/Sec24-type" evidence="14">
    <location>
        <begin position="203"/>
        <end position="241"/>
    </location>
</feature>
<dbReference type="KEGG" id="bdw:94334379"/>
<evidence type="ECO:0000313" key="18">
    <source>
        <dbReference type="EMBL" id="KAK2197084.1"/>
    </source>
</evidence>
<dbReference type="EMBL" id="JALLKP010000001">
    <property type="protein sequence ID" value="KAK2197084.1"/>
    <property type="molecule type" value="Genomic_DNA"/>
</dbReference>
<keyword evidence="9" id="KW-0653">Protein transport</keyword>
<feature type="domain" description="Sec23/Sec24 helical" evidence="16">
    <location>
        <begin position="611"/>
        <end position="702"/>
    </location>
</feature>
<keyword evidence="10" id="KW-0333">Golgi apparatus</keyword>
<dbReference type="Gene3D" id="2.30.30.380">
    <property type="entry name" value="Zn-finger domain of Sec23/24"/>
    <property type="match status" value="1"/>
</dbReference>
<feature type="domain" description="Gelsolin-like" evidence="13">
    <location>
        <begin position="722"/>
        <end position="758"/>
    </location>
</feature>
<feature type="domain" description="Sec23/Sec24 trunk" evidence="15">
    <location>
        <begin position="278"/>
        <end position="511"/>
    </location>
</feature>
<dbReference type="SUPFAM" id="SSF82754">
    <property type="entry name" value="C-terminal, gelsolin-like domain of Sec23/24"/>
    <property type="match status" value="1"/>
</dbReference>
<dbReference type="PANTHER" id="PTHR13803">
    <property type="entry name" value="SEC24-RELATED PROTEIN"/>
    <property type="match status" value="1"/>
</dbReference>
<dbReference type="InterPro" id="IPR036465">
    <property type="entry name" value="vWFA_dom_sf"/>
</dbReference>
<evidence type="ECO:0000256" key="10">
    <source>
        <dbReference type="ARBA" id="ARBA00023034"/>
    </source>
</evidence>
<dbReference type="Pfam" id="PF08033">
    <property type="entry name" value="Sec23_BS"/>
    <property type="match status" value="1"/>
</dbReference>
<keyword evidence="6" id="KW-0963">Cytoplasm</keyword>
<evidence type="ECO:0000256" key="11">
    <source>
        <dbReference type="ARBA" id="ARBA00023136"/>
    </source>
</evidence>
<evidence type="ECO:0000256" key="8">
    <source>
        <dbReference type="ARBA" id="ARBA00022892"/>
    </source>
</evidence>
<dbReference type="InterPro" id="IPR006900">
    <property type="entry name" value="Sec23/24_helical_dom"/>
</dbReference>
<feature type="domain" description="Sec23/Sec24 beta-sandwich" evidence="17">
    <location>
        <begin position="516"/>
        <end position="600"/>
    </location>
</feature>
<dbReference type="GO" id="GO:0006886">
    <property type="term" value="P:intracellular protein transport"/>
    <property type="evidence" value="ECO:0007669"/>
    <property type="project" value="InterPro"/>
</dbReference>
<evidence type="ECO:0000256" key="4">
    <source>
        <dbReference type="ARBA" id="ARBA00008334"/>
    </source>
</evidence>
<evidence type="ECO:0000259" key="17">
    <source>
        <dbReference type="Pfam" id="PF08033"/>
    </source>
</evidence>
<dbReference type="AlphaFoldDB" id="A0AAD9PLK6"/>
<dbReference type="Gene3D" id="2.60.40.1670">
    <property type="entry name" value="beta-sandwich domain of Sec23/24"/>
    <property type="match status" value="1"/>
</dbReference>
<sequence>MASNRPYQSPFQSKAPAKDPFGGSGHFAQQNQTTAPPPNPAAPFGQMPPPPVASPFGEVAPSRTQPPVMAMETAPPAPPPGRPGPPVAPVQSHVGALEAAGKTDKAHPISSLNMHVFHDDLTSGVAPVIGNGLQEKKLDLDMENIKAMNALSPYIRTSVKVLPSSQTLQQKTHIPLGFTIRPMAPLKEGDQEVPVVNHGTEPISRCAKCRTYINPFVIFESNRRNWQCNLCGASNETPSRYMNASLDPYNTSVNTEFPELSTGVVEYVASADYMVRPPQPPTIMFVIDVSAAAVNSGMVEEVCKTITDLITSGSLPGGPRTLVGIVTYDTSVHFYQMQKGPENLQILIVSDLENLFLPLPGEIFLNVTESSADILHLLDVIPRTWKTNTVSGSCMGSALRAAHFAMKHIGGKMCIFSSSPSYFGDFSLNASATMQHKKGGPNLQPVEKCKDYANMICQTQVSVEMFICTPQSVNLPGMYHLATQTAGAVHYIPFKSHFGTKKLSSELKRVIIRSTGWEAVMRIRISKGWRITNWYGHCFVRGSDLMVLPNCHSDQTYTVTFDHEERAVSKRIAYFQAALLHTTSDGERRIRVATYALPVSDNFSEILASLDPEACVLTATHLAINAGLSKTLADARSLLQTMCMQISSTMSALTPPPESVGRLVMYIFGLLKSPAFSEGSVPVDFRMYHWLRLRILPIDDLVAYCYPRLVPVHTLENFAQIPASLNLTHANLRQDGIYLVENGETMIMWVGKDISTSNLNRFFNVPTFDMLNCELAKGHLQTSGGPLSQVLEALRLQRLPYMSLQIVKQGDEQELKFYSMLIEDKTPGMMMSLHEFVNTMTTRSPFSFKLPHN</sequence>
<dbReference type="Pfam" id="PF04815">
    <property type="entry name" value="Sec23_helical"/>
    <property type="match status" value="1"/>
</dbReference>
<feature type="region of interest" description="Disordered" evidence="12">
    <location>
        <begin position="1"/>
        <end position="90"/>
    </location>
</feature>
<dbReference type="Gene3D" id="3.40.20.10">
    <property type="entry name" value="Severin"/>
    <property type="match status" value="1"/>
</dbReference>
<dbReference type="InterPro" id="IPR050550">
    <property type="entry name" value="SEC23_SEC24_subfamily"/>
</dbReference>
<dbReference type="SUPFAM" id="SSF82919">
    <property type="entry name" value="Zn-finger domain of Sec23/24"/>
    <property type="match status" value="1"/>
</dbReference>
<proteinExistence type="inferred from homology"/>
<keyword evidence="19" id="KW-1185">Reference proteome</keyword>
<dbReference type="GO" id="GO:0000139">
    <property type="term" value="C:Golgi membrane"/>
    <property type="evidence" value="ECO:0007669"/>
    <property type="project" value="UniProtKB-SubCell"/>
</dbReference>
<dbReference type="GO" id="GO:0008270">
    <property type="term" value="F:zinc ion binding"/>
    <property type="evidence" value="ECO:0007669"/>
    <property type="project" value="InterPro"/>
</dbReference>
<dbReference type="Pfam" id="PF00626">
    <property type="entry name" value="Gelsolin"/>
    <property type="match status" value="1"/>
</dbReference>
<dbReference type="InterPro" id="IPR012990">
    <property type="entry name" value="Beta-sandwich_Sec23_24"/>
</dbReference>